<dbReference type="CDD" id="cd06223">
    <property type="entry name" value="PRTases_typeI"/>
    <property type="match status" value="1"/>
</dbReference>
<dbReference type="PANTHER" id="PTHR10210">
    <property type="entry name" value="RIBOSE-PHOSPHATE DIPHOSPHOKINASE FAMILY MEMBER"/>
    <property type="match status" value="1"/>
</dbReference>
<keyword evidence="10" id="KW-0460">Magnesium</keyword>
<evidence type="ECO:0000256" key="9">
    <source>
        <dbReference type="ARBA" id="ARBA00022840"/>
    </source>
</evidence>
<comment type="similarity">
    <text evidence="14">Belongs to the ribose-phosphate pyrophosphokinase family. Class I subfamily.</text>
</comment>
<evidence type="ECO:0000256" key="13">
    <source>
        <dbReference type="ARBA" id="ARBA00054914"/>
    </source>
</evidence>
<dbReference type="PANTHER" id="PTHR10210:SF41">
    <property type="entry name" value="RIBOSE-PHOSPHATE PYROPHOSPHOKINASE 1, CHLOROPLASTIC"/>
    <property type="match status" value="1"/>
</dbReference>
<proteinExistence type="inferred from homology"/>
<dbReference type="InterPro" id="IPR000836">
    <property type="entry name" value="PRTase_dom"/>
</dbReference>
<evidence type="ECO:0000256" key="8">
    <source>
        <dbReference type="ARBA" id="ARBA00022777"/>
    </source>
</evidence>
<organism evidence="17">
    <name type="scientific">uncultured Chloroflexota bacterium</name>
    <dbReference type="NCBI Taxonomy" id="166587"/>
    <lineage>
        <taxon>Bacteria</taxon>
        <taxon>Bacillati</taxon>
        <taxon>Chloroflexota</taxon>
        <taxon>environmental samples</taxon>
    </lineage>
</organism>
<keyword evidence="5" id="KW-0479">Metal-binding</keyword>
<gene>
    <name evidence="17" type="ORF">HGMM_F53H06C16</name>
</gene>
<dbReference type="Pfam" id="PF13793">
    <property type="entry name" value="Pribosyltran_N"/>
    <property type="match status" value="1"/>
</dbReference>
<keyword evidence="7" id="KW-0547">Nucleotide-binding</keyword>
<sequence>MMYGEIALFTGNANPELAREISQALGVPLCAADVFKFANQNIFCRLHASVRGKDVFIIQPIANSCDEKGRFASVNDNLMELLIMIDTVKRDSAGRISAVVPYYGYGRTDKKDQPRVPITARLVADMITIAGADRFLTVDLHAGQIQGFFNIQVDEITAFYLLSDYIREKKISNGVVVAGDIGATKRSRNFAQALDLPLAVIEKRRIQLEDGSKAEALNIIGEVEGKDCIIFDDEIDTAGTMVEAINFLKRAGAREIYACVTHPVFSDPAVQRLSQAPVKEVVVTNTIALPPEKRFSKLTVLSVAPLLAEVIRRIHLGISVGELFNE</sequence>
<dbReference type="SUPFAM" id="SSF53271">
    <property type="entry name" value="PRTase-like"/>
    <property type="match status" value="1"/>
</dbReference>
<name>H5SPD2_9CHLR</name>
<feature type="domain" description="Ribose-phosphate pyrophosphokinase N-terminal" evidence="16">
    <location>
        <begin position="7"/>
        <end position="131"/>
    </location>
</feature>
<dbReference type="SMART" id="SM01400">
    <property type="entry name" value="Pribosyltran_N"/>
    <property type="match status" value="1"/>
</dbReference>
<dbReference type="InterPro" id="IPR029057">
    <property type="entry name" value="PRTase-like"/>
</dbReference>
<evidence type="ECO:0000256" key="4">
    <source>
        <dbReference type="ARBA" id="ARBA00022679"/>
    </source>
</evidence>
<reference evidence="17" key="2">
    <citation type="journal article" date="2012" name="PLoS ONE">
        <title>A Deeply Branching Thermophilic Bacterium with an Ancient Acetyl-CoA Pathway Dominates a Subsurface Ecosystem.</title>
        <authorList>
            <person name="Takami H."/>
            <person name="Noguchi H."/>
            <person name="Takaki Y."/>
            <person name="Uchiyama I."/>
            <person name="Toyoda A."/>
            <person name="Nishi S."/>
            <person name="Chee G.-J."/>
            <person name="Arai W."/>
            <person name="Nunoura T."/>
            <person name="Itoh T."/>
            <person name="Hattori M."/>
            <person name="Takai K."/>
        </authorList>
    </citation>
    <scope>NUCLEOTIDE SEQUENCE</scope>
</reference>
<evidence type="ECO:0000256" key="14">
    <source>
        <dbReference type="ARBA" id="ARBA00061444"/>
    </source>
</evidence>
<dbReference type="GO" id="GO:0004749">
    <property type="term" value="F:ribose phosphate diphosphokinase activity"/>
    <property type="evidence" value="ECO:0007669"/>
    <property type="project" value="UniProtKB-EC"/>
</dbReference>
<dbReference type="GO" id="GO:0005737">
    <property type="term" value="C:cytoplasm"/>
    <property type="evidence" value="ECO:0007669"/>
    <property type="project" value="TreeGrafter"/>
</dbReference>
<reference evidence="17" key="1">
    <citation type="journal article" date="2005" name="Environ. Microbiol.">
        <title>Genetic and functional properties of uncultivated thermophilic crenarchaeotes from a subsurface gold mine as revealed by analysis of genome fragments.</title>
        <authorList>
            <person name="Nunoura T."/>
            <person name="Hirayama H."/>
            <person name="Takami H."/>
            <person name="Oida H."/>
            <person name="Nishi S."/>
            <person name="Shimamura S."/>
            <person name="Suzuki Y."/>
            <person name="Inagaki F."/>
            <person name="Takai K."/>
            <person name="Nealson K.H."/>
            <person name="Horikoshi K."/>
        </authorList>
    </citation>
    <scope>NUCLEOTIDE SEQUENCE</scope>
</reference>
<keyword evidence="8 17" id="KW-0418">Kinase</keyword>
<dbReference type="GO" id="GO:0006164">
    <property type="term" value="P:purine nucleotide biosynthetic process"/>
    <property type="evidence" value="ECO:0007669"/>
    <property type="project" value="TreeGrafter"/>
</dbReference>
<dbReference type="GO" id="GO:0006015">
    <property type="term" value="P:5-phosphoribose 1-diphosphate biosynthetic process"/>
    <property type="evidence" value="ECO:0007669"/>
    <property type="project" value="TreeGrafter"/>
</dbReference>
<accession>H5SPD2</accession>
<dbReference type="GO" id="GO:0002189">
    <property type="term" value="C:ribose phosphate diphosphokinase complex"/>
    <property type="evidence" value="ECO:0007669"/>
    <property type="project" value="TreeGrafter"/>
</dbReference>
<dbReference type="GO" id="GO:0016301">
    <property type="term" value="F:kinase activity"/>
    <property type="evidence" value="ECO:0007669"/>
    <property type="project" value="UniProtKB-KW"/>
</dbReference>
<keyword evidence="4" id="KW-0808">Transferase</keyword>
<evidence type="ECO:0000256" key="11">
    <source>
        <dbReference type="ARBA" id="ARBA00029942"/>
    </source>
</evidence>
<comment type="catalytic activity">
    <reaction evidence="12">
        <text>D-ribose 5-phosphate + ATP = 5-phospho-alpha-D-ribose 1-diphosphate + AMP + H(+)</text>
        <dbReference type="Rhea" id="RHEA:15609"/>
        <dbReference type="ChEBI" id="CHEBI:15378"/>
        <dbReference type="ChEBI" id="CHEBI:30616"/>
        <dbReference type="ChEBI" id="CHEBI:58017"/>
        <dbReference type="ChEBI" id="CHEBI:78346"/>
        <dbReference type="ChEBI" id="CHEBI:456215"/>
        <dbReference type="EC" id="2.7.6.1"/>
    </reaction>
</comment>
<comment type="function">
    <text evidence="13">Involved in the biosynthesis of the central metabolite phospho-alpha-D-ribosyl-1-pyrophosphate (PRPP) via the transfer of pyrophosphoryl group from ATP to 1-hydroxyl of ribose-5-phosphate (Rib-5-P).</text>
</comment>
<evidence type="ECO:0000256" key="7">
    <source>
        <dbReference type="ARBA" id="ARBA00022741"/>
    </source>
</evidence>
<dbReference type="GO" id="GO:0005524">
    <property type="term" value="F:ATP binding"/>
    <property type="evidence" value="ECO:0007669"/>
    <property type="project" value="UniProtKB-KW"/>
</dbReference>
<dbReference type="InterPro" id="IPR005946">
    <property type="entry name" value="Rib-P_diPkinase"/>
</dbReference>
<keyword evidence="9" id="KW-0067">ATP-binding</keyword>
<dbReference type="NCBIfam" id="TIGR01251">
    <property type="entry name" value="ribP_PPkin"/>
    <property type="match status" value="1"/>
</dbReference>
<dbReference type="EC" id="2.7.6.1" evidence="3"/>
<evidence type="ECO:0000256" key="6">
    <source>
        <dbReference type="ARBA" id="ARBA00022727"/>
    </source>
</evidence>
<dbReference type="GO" id="GO:0000287">
    <property type="term" value="F:magnesium ion binding"/>
    <property type="evidence" value="ECO:0007669"/>
    <property type="project" value="InterPro"/>
</dbReference>
<evidence type="ECO:0000259" key="16">
    <source>
        <dbReference type="Pfam" id="PF13793"/>
    </source>
</evidence>
<dbReference type="NCBIfam" id="NF002320">
    <property type="entry name" value="PRK01259.1"/>
    <property type="match status" value="1"/>
</dbReference>
<evidence type="ECO:0000256" key="1">
    <source>
        <dbReference type="ARBA" id="ARBA00001946"/>
    </source>
</evidence>
<protein>
    <recommendedName>
        <fullName evidence="15">Ribose-phosphate pyrophosphokinase</fullName>
        <ecNumber evidence="3">2.7.6.1</ecNumber>
    </recommendedName>
    <alternativeName>
        <fullName evidence="11">Phosphoribosyl pyrophosphate synthase</fullName>
    </alternativeName>
</protein>
<evidence type="ECO:0000256" key="5">
    <source>
        <dbReference type="ARBA" id="ARBA00022723"/>
    </source>
</evidence>
<keyword evidence="6" id="KW-0545">Nucleotide biosynthesis</keyword>
<evidence type="ECO:0000313" key="17">
    <source>
        <dbReference type="EMBL" id="BAL58018.1"/>
    </source>
</evidence>
<evidence type="ECO:0000256" key="15">
    <source>
        <dbReference type="ARBA" id="ARBA00069492"/>
    </source>
</evidence>
<evidence type="ECO:0000256" key="12">
    <source>
        <dbReference type="ARBA" id="ARBA00049535"/>
    </source>
</evidence>
<comment type="cofactor">
    <cofactor evidence="1">
        <name>Mg(2+)</name>
        <dbReference type="ChEBI" id="CHEBI:18420"/>
    </cofactor>
</comment>
<dbReference type="AlphaFoldDB" id="H5SPD2"/>
<dbReference type="FunFam" id="3.40.50.2020:FF:000001">
    <property type="entry name" value="Ribose-phosphate pyrophosphokinase"/>
    <property type="match status" value="1"/>
</dbReference>
<dbReference type="Gene3D" id="3.40.50.2020">
    <property type="match status" value="2"/>
</dbReference>
<dbReference type="Pfam" id="PF14572">
    <property type="entry name" value="Pribosyl_synth"/>
    <property type="match status" value="1"/>
</dbReference>
<comment type="pathway">
    <text evidence="2">Metabolic intermediate biosynthesis; 5-phospho-alpha-D-ribose 1-diphosphate biosynthesis; 5-phospho-alpha-D-ribose 1-diphosphate from D-ribose 5-phosphate (route I): step 1/1.</text>
</comment>
<evidence type="ECO:0000256" key="10">
    <source>
        <dbReference type="ARBA" id="ARBA00022842"/>
    </source>
</evidence>
<evidence type="ECO:0000256" key="2">
    <source>
        <dbReference type="ARBA" id="ARBA00004996"/>
    </source>
</evidence>
<dbReference type="InterPro" id="IPR029099">
    <property type="entry name" value="Pribosyltran_N"/>
</dbReference>
<dbReference type="EMBL" id="AP011791">
    <property type="protein sequence ID" value="BAL58018.1"/>
    <property type="molecule type" value="Genomic_DNA"/>
</dbReference>
<evidence type="ECO:0000256" key="3">
    <source>
        <dbReference type="ARBA" id="ARBA00013247"/>
    </source>
</evidence>